<dbReference type="Pfam" id="PF01325">
    <property type="entry name" value="Fe_dep_repress"/>
    <property type="match status" value="1"/>
</dbReference>
<name>Q12XT7_METBU</name>
<evidence type="ECO:0000313" key="5">
    <source>
        <dbReference type="Proteomes" id="UP000001979"/>
    </source>
</evidence>
<dbReference type="GO" id="GO:0003677">
    <property type="term" value="F:DNA binding"/>
    <property type="evidence" value="ECO:0007669"/>
    <property type="project" value="InterPro"/>
</dbReference>
<reference evidence="5" key="1">
    <citation type="journal article" date="2009" name="ISME J.">
        <title>The genome sequence of the psychrophilic archaeon, Methanococcoides burtonii: the role of genome evolution in cold adaptation.</title>
        <authorList>
            <person name="Allen M.A."/>
            <person name="Lauro F.M."/>
            <person name="Williams T.J."/>
            <person name="Burg D."/>
            <person name="Siddiqui K.S."/>
            <person name="De Francisci D."/>
            <person name="Chong K.W."/>
            <person name="Pilak O."/>
            <person name="Chew H.H."/>
            <person name="De Maere M.Z."/>
            <person name="Ting L."/>
            <person name="Katrib M."/>
            <person name="Ng C."/>
            <person name="Sowers K.R."/>
            <person name="Galperin M.Y."/>
            <person name="Anderson I.J."/>
            <person name="Ivanova N."/>
            <person name="Dalin E."/>
            <person name="Martinez M."/>
            <person name="Lapidus A."/>
            <person name="Hauser L."/>
            <person name="Land M."/>
            <person name="Thomas T."/>
            <person name="Cavicchioli R."/>
        </authorList>
    </citation>
    <scope>NUCLEOTIDE SEQUENCE [LARGE SCALE GENOMIC DNA]</scope>
    <source>
        <strain evidence="5">DSM 6242 / NBRC 107633 / OCM 468 / ACE-M</strain>
    </source>
</reference>
<evidence type="ECO:0000313" key="4">
    <source>
        <dbReference type="EMBL" id="ABE51739.1"/>
    </source>
</evidence>
<dbReference type="Gene3D" id="1.10.10.10">
    <property type="entry name" value="Winged helix-like DNA-binding domain superfamily/Winged helix DNA-binding domain"/>
    <property type="match status" value="1"/>
</dbReference>
<feature type="domain" description="HTH dtxR-type" evidence="3">
    <location>
        <begin position="1"/>
        <end position="63"/>
    </location>
</feature>
<gene>
    <name evidence="4" type="ordered locus">Mbur_0783</name>
</gene>
<accession>Q12XT7</accession>
<dbReference type="SUPFAM" id="SSF46785">
    <property type="entry name" value="Winged helix' DNA-binding domain"/>
    <property type="match status" value="1"/>
</dbReference>
<dbReference type="RefSeq" id="WP_011498894.1">
    <property type="nucleotide sequence ID" value="NC_007955.1"/>
</dbReference>
<comment type="subunit">
    <text evidence="2">Homodimer.</text>
</comment>
<dbReference type="GeneID" id="60552839"/>
<protein>
    <submittedName>
        <fullName evidence="4">Iron dependent repressor</fullName>
    </submittedName>
</protein>
<dbReference type="InterPro" id="IPR036388">
    <property type="entry name" value="WH-like_DNA-bd_sf"/>
</dbReference>
<evidence type="ECO:0000259" key="3">
    <source>
        <dbReference type="PROSITE" id="PS50944"/>
    </source>
</evidence>
<evidence type="ECO:0000256" key="1">
    <source>
        <dbReference type="ARBA" id="ARBA00004496"/>
    </source>
</evidence>
<sequence length="72" mass="8168">MLSRKAEDYLEAILNITNDKGYARIKDVAVSLDLRPPNVTEMVQKLDSLGYVVCRRYEGVTLTGKGRRSHRS</sequence>
<dbReference type="PANTHER" id="PTHR33238:SF11">
    <property type="entry name" value="TRANSCRIPTIONAL REGULATOR MNTR"/>
    <property type="match status" value="1"/>
</dbReference>
<dbReference type="InterPro" id="IPR050536">
    <property type="entry name" value="DtxR_MntR_Metal-Reg"/>
</dbReference>
<dbReference type="GO" id="GO:0005737">
    <property type="term" value="C:cytoplasm"/>
    <property type="evidence" value="ECO:0007669"/>
    <property type="project" value="UniProtKB-SubCell"/>
</dbReference>
<evidence type="ECO:0000256" key="2">
    <source>
        <dbReference type="ARBA" id="ARBA00011738"/>
    </source>
</evidence>
<dbReference type="PROSITE" id="PS50944">
    <property type="entry name" value="HTH_DTXR"/>
    <property type="match status" value="1"/>
</dbReference>
<comment type="subcellular location">
    <subcellularLocation>
        <location evidence="1">Cytoplasm</location>
    </subcellularLocation>
</comment>
<dbReference type="AlphaFoldDB" id="Q12XT7"/>
<dbReference type="HOGENOM" id="CLU_2712800_0_0_2"/>
<dbReference type="EMBL" id="CP000300">
    <property type="protein sequence ID" value="ABE51739.1"/>
    <property type="molecule type" value="Genomic_DNA"/>
</dbReference>
<dbReference type="InterPro" id="IPR022687">
    <property type="entry name" value="HTH_DTXR"/>
</dbReference>
<dbReference type="STRING" id="259564.Mbur_0783"/>
<dbReference type="OrthoDB" id="24735at2157"/>
<dbReference type="InterPro" id="IPR036390">
    <property type="entry name" value="WH_DNA-bd_sf"/>
</dbReference>
<dbReference type="PANTHER" id="PTHR33238">
    <property type="entry name" value="IRON (METAL) DEPENDENT REPRESSOR, DTXR FAMILY"/>
    <property type="match status" value="1"/>
</dbReference>
<organism evidence="4 5">
    <name type="scientific">Methanococcoides burtonii (strain DSM 6242 / NBRC 107633 / OCM 468 / ACE-M)</name>
    <dbReference type="NCBI Taxonomy" id="259564"/>
    <lineage>
        <taxon>Archaea</taxon>
        <taxon>Methanobacteriati</taxon>
        <taxon>Methanobacteriota</taxon>
        <taxon>Stenosarchaea group</taxon>
        <taxon>Methanomicrobia</taxon>
        <taxon>Methanosarcinales</taxon>
        <taxon>Methanosarcinaceae</taxon>
        <taxon>Methanococcoides</taxon>
    </lineage>
</organism>
<proteinExistence type="predicted"/>
<keyword evidence="5" id="KW-1185">Reference proteome</keyword>
<dbReference type="Proteomes" id="UP000001979">
    <property type="component" value="Chromosome"/>
</dbReference>
<dbReference type="KEGG" id="mbu:Mbur_0783"/>